<evidence type="ECO:0000256" key="1">
    <source>
        <dbReference type="SAM" id="MobiDB-lite"/>
    </source>
</evidence>
<accession>A0A2P9ARP7</accession>
<feature type="region of interest" description="Disordered" evidence="1">
    <location>
        <begin position="40"/>
        <end position="88"/>
    </location>
</feature>
<protein>
    <submittedName>
        <fullName evidence="2">Uncharacterized protein</fullName>
    </submittedName>
</protein>
<gene>
    <name evidence="2" type="ORF">BQ8482_380024</name>
</gene>
<keyword evidence="3" id="KW-1185">Reference proteome</keyword>
<evidence type="ECO:0000313" key="3">
    <source>
        <dbReference type="Proteomes" id="UP000245698"/>
    </source>
</evidence>
<proteinExistence type="predicted"/>
<evidence type="ECO:0000313" key="2">
    <source>
        <dbReference type="EMBL" id="SJM33841.1"/>
    </source>
</evidence>
<dbReference type="EMBL" id="FUIG01000046">
    <property type="protein sequence ID" value="SJM33841.1"/>
    <property type="molecule type" value="Genomic_DNA"/>
</dbReference>
<reference evidence="3" key="1">
    <citation type="submission" date="2016-12" db="EMBL/GenBank/DDBJ databases">
        <authorList>
            <person name="Brunel B."/>
        </authorList>
    </citation>
    <scope>NUCLEOTIDE SEQUENCE [LARGE SCALE GENOMIC DNA]</scope>
</reference>
<dbReference type="AlphaFoldDB" id="A0A2P9ARP7"/>
<organism evidence="2 3">
    <name type="scientific">Mesorhizobium delmotii</name>
    <dbReference type="NCBI Taxonomy" id="1631247"/>
    <lineage>
        <taxon>Bacteria</taxon>
        <taxon>Pseudomonadati</taxon>
        <taxon>Pseudomonadota</taxon>
        <taxon>Alphaproteobacteria</taxon>
        <taxon>Hyphomicrobiales</taxon>
        <taxon>Phyllobacteriaceae</taxon>
        <taxon>Mesorhizobium</taxon>
    </lineage>
</organism>
<dbReference type="Proteomes" id="UP000245698">
    <property type="component" value="Unassembled WGS sequence"/>
</dbReference>
<name>A0A2P9ARP7_9HYPH</name>
<sequence length="146" mass="16341">MVGVVLGVFLDLLPLRDAVDSPVDWTDELRELGNLRSLTEPSRWGALERPPVGRKSGPPPRGRRSSGDAPGRSSLSLKIAKRKNRAPSGTRLCQIRMALRYQDTCETYGLRYARPDPERRADAICRLAFRFTGTSLPGGYREFKQI</sequence>